<feature type="domain" description="HTH araC/xylS-type" evidence="4">
    <location>
        <begin position="207"/>
        <end position="305"/>
    </location>
</feature>
<evidence type="ECO:0000259" key="4">
    <source>
        <dbReference type="PROSITE" id="PS01124"/>
    </source>
</evidence>
<keyword evidence="1" id="KW-0805">Transcription regulation</keyword>
<evidence type="ECO:0000313" key="6">
    <source>
        <dbReference type="Proteomes" id="UP001500298"/>
    </source>
</evidence>
<dbReference type="SMART" id="SM00342">
    <property type="entry name" value="HTH_ARAC"/>
    <property type="match status" value="1"/>
</dbReference>
<dbReference type="EMBL" id="BAABJX010000063">
    <property type="protein sequence ID" value="GAA4850121.1"/>
    <property type="molecule type" value="Genomic_DNA"/>
</dbReference>
<name>A0ABP9DR55_9BACT</name>
<dbReference type="PROSITE" id="PS01124">
    <property type="entry name" value="HTH_ARAC_FAMILY_2"/>
    <property type="match status" value="1"/>
</dbReference>
<dbReference type="PROSITE" id="PS00041">
    <property type="entry name" value="HTH_ARAC_FAMILY_1"/>
    <property type="match status" value="1"/>
</dbReference>
<sequence>MIDDYNKIIESLNIKFIRSNTLNVIQPVKVNNFYDVQNSLILVNSGMIKLDNQQEAGPGSLMFLPGGKSAQITFGAQETDEIMNEVFMNKREQFLRQHGAPSSDVMVEEVVHTNFTTVTFDVKAFDSVNFFTSLDLPPFIISDNILLKDLVQKISQENNSEVAGKSRVTNLLTEYLIIQLFRHILERNMFVEQLATNSNYFKDPRLIDIFNYIKKELSGDLSNKVLAGVANVSEDYVGQYFKMLTGINPQDYIEYQRMEKAVELLRTSKKSIRQIGQEVGYKDTAYFCRRFKMMFGIPAGKMRRRDSLIDI</sequence>
<dbReference type="Pfam" id="PF12833">
    <property type="entry name" value="HTH_18"/>
    <property type="match status" value="1"/>
</dbReference>
<reference evidence="6" key="1">
    <citation type="journal article" date="2019" name="Int. J. Syst. Evol. Microbiol.">
        <title>The Global Catalogue of Microorganisms (GCM) 10K type strain sequencing project: providing services to taxonomists for standard genome sequencing and annotation.</title>
        <authorList>
            <consortium name="The Broad Institute Genomics Platform"/>
            <consortium name="The Broad Institute Genome Sequencing Center for Infectious Disease"/>
            <person name="Wu L."/>
            <person name="Ma J."/>
        </authorList>
    </citation>
    <scope>NUCLEOTIDE SEQUENCE [LARGE SCALE GENOMIC DNA]</scope>
    <source>
        <strain evidence="6">JCM 18326</strain>
    </source>
</reference>
<dbReference type="SUPFAM" id="SSF46689">
    <property type="entry name" value="Homeodomain-like"/>
    <property type="match status" value="2"/>
</dbReference>
<proteinExistence type="predicted"/>
<comment type="caution">
    <text evidence="5">The sequence shown here is derived from an EMBL/GenBank/DDBJ whole genome shotgun (WGS) entry which is preliminary data.</text>
</comment>
<keyword evidence="6" id="KW-1185">Reference proteome</keyword>
<organism evidence="5 6">
    <name type="scientific">Algivirga pacifica</name>
    <dbReference type="NCBI Taxonomy" id="1162670"/>
    <lineage>
        <taxon>Bacteria</taxon>
        <taxon>Pseudomonadati</taxon>
        <taxon>Bacteroidota</taxon>
        <taxon>Cytophagia</taxon>
        <taxon>Cytophagales</taxon>
        <taxon>Flammeovirgaceae</taxon>
        <taxon>Algivirga</taxon>
    </lineage>
</organism>
<evidence type="ECO:0000256" key="2">
    <source>
        <dbReference type="ARBA" id="ARBA00023125"/>
    </source>
</evidence>
<dbReference type="Proteomes" id="UP001500298">
    <property type="component" value="Unassembled WGS sequence"/>
</dbReference>
<dbReference type="PANTHER" id="PTHR43280:SF10">
    <property type="entry name" value="REGULATORY PROTEIN POCR"/>
    <property type="match status" value="1"/>
</dbReference>
<evidence type="ECO:0000256" key="1">
    <source>
        <dbReference type="ARBA" id="ARBA00023015"/>
    </source>
</evidence>
<evidence type="ECO:0000256" key="3">
    <source>
        <dbReference type="ARBA" id="ARBA00023163"/>
    </source>
</evidence>
<evidence type="ECO:0000313" key="5">
    <source>
        <dbReference type="EMBL" id="GAA4850121.1"/>
    </source>
</evidence>
<accession>A0ABP9DR55</accession>
<dbReference type="PANTHER" id="PTHR43280">
    <property type="entry name" value="ARAC-FAMILY TRANSCRIPTIONAL REGULATOR"/>
    <property type="match status" value="1"/>
</dbReference>
<dbReference type="InterPro" id="IPR018060">
    <property type="entry name" value="HTH_AraC"/>
</dbReference>
<gene>
    <name evidence="5" type="ORF">GCM10023331_38490</name>
</gene>
<dbReference type="InterPro" id="IPR018062">
    <property type="entry name" value="HTH_AraC-typ_CS"/>
</dbReference>
<keyword evidence="2" id="KW-0238">DNA-binding</keyword>
<keyword evidence="3" id="KW-0804">Transcription</keyword>
<protein>
    <recommendedName>
        <fullName evidence="4">HTH araC/xylS-type domain-containing protein</fullName>
    </recommendedName>
</protein>
<dbReference type="InterPro" id="IPR009057">
    <property type="entry name" value="Homeodomain-like_sf"/>
</dbReference>
<dbReference type="Gene3D" id="1.10.10.60">
    <property type="entry name" value="Homeodomain-like"/>
    <property type="match status" value="2"/>
</dbReference>